<protein>
    <submittedName>
        <fullName evidence="10">ABC transporter permease</fullName>
    </submittedName>
</protein>
<evidence type="ECO:0000256" key="5">
    <source>
        <dbReference type="ARBA" id="ARBA00022692"/>
    </source>
</evidence>
<feature type="transmembrane region" description="Helical" evidence="8">
    <location>
        <begin position="283"/>
        <end position="303"/>
    </location>
</feature>
<feature type="transmembrane region" description="Helical" evidence="8">
    <location>
        <begin position="20"/>
        <end position="45"/>
    </location>
</feature>
<dbReference type="RefSeq" id="WP_138194826.1">
    <property type="nucleotide sequence ID" value="NZ_VCIW01000008.1"/>
</dbReference>
<dbReference type="InterPro" id="IPR051449">
    <property type="entry name" value="ABC-2_transporter_component"/>
</dbReference>
<proteinExistence type="inferred from homology"/>
<dbReference type="OrthoDB" id="266913at2"/>
<evidence type="ECO:0000256" key="2">
    <source>
        <dbReference type="ARBA" id="ARBA00007783"/>
    </source>
</evidence>
<evidence type="ECO:0000256" key="1">
    <source>
        <dbReference type="ARBA" id="ARBA00004651"/>
    </source>
</evidence>
<evidence type="ECO:0000256" key="6">
    <source>
        <dbReference type="ARBA" id="ARBA00022989"/>
    </source>
</evidence>
<name>A0A5R9G5H4_9BACL</name>
<keyword evidence="4" id="KW-1003">Cell membrane</keyword>
<evidence type="ECO:0000259" key="9">
    <source>
        <dbReference type="PROSITE" id="PS51012"/>
    </source>
</evidence>
<evidence type="ECO:0000256" key="3">
    <source>
        <dbReference type="ARBA" id="ARBA00022448"/>
    </source>
</evidence>
<dbReference type="InterPro" id="IPR013525">
    <property type="entry name" value="ABC2_TM"/>
</dbReference>
<feature type="transmembrane region" description="Helical" evidence="8">
    <location>
        <begin position="174"/>
        <end position="195"/>
    </location>
</feature>
<evidence type="ECO:0000256" key="7">
    <source>
        <dbReference type="ARBA" id="ARBA00023136"/>
    </source>
</evidence>
<keyword evidence="3" id="KW-0813">Transport</keyword>
<accession>A0A5R9G5H4</accession>
<comment type="subcellular location">
    <subcellularLocation>
        <location evidence="1">Cell membrane</location>
        <topology evidence="1">Multi-pass membrane protein</topology>
    </subcellularLocation>
</comment>
<feature type="domain" description="ABC transmembrane type-2" evidence="9">
    <location>
        <begin position="138"/>
        <end position="365"/>
    </location>
</feature>
<dbReference type="Pfam" id="PF12698">
    <property type="entry name" value="ABC2_membrane_3"/>
    <property type="match status" value="1"/>
</dbReference>
<organism evidence="10 11">
    <name type="scientific">Paenibacillus antri</name>
    <dbReference type="NCBI Taxonomy" id="2582848"/>
    <lineage>
        <taxon>Bacteria</taxon>
        <taxon>Bacillati</taxon>
        <taxon>Bacillota</taxon>
        <taxon>Bacilli</taxon>
        <taxon>Bacillales</taxon>
        <taxon>Paenibacillaceae</taxon>
        <taxon>Paenibacillus</taxon>
    </lineage>
</organism>
<dbReference type="EMBL" id="VCIW01000008">
    <property type="protein sequence ID" value="TLS51617.1"/>
    <property type="molecule type" value="Genomic_DNA"/>
</dbReference>
<feature type="transmembrane region" description="Helical" evidence="8">
    <location>
        <begin position="251"/>
        <end position="276"/>
    </location>
</feature>
<evidence type="ECO:0000313" key="11">
    <source>
        <dbReference type="Proteomes" id="UP000309676"/>
    </source>
</evidence>
<feature type="transmembrane region" description="Helical" evidence="8">
    <location>
        <begin position="216"/>
        <end position="239"/>
    </location>
</feature>
<gene>
    <name evidence="10" type="ORF">FE782_14020</name>
</gene>
<dbReference type="PROSITE" id="PS51012">
    <property type="entry name" value="ABC_TM2"/>
    <property type="match status" value="1"/>
</dbReference>
<evidence type="ECO:0000256" key="8">
    <source>
        <dbReference type="SAM" id="Phobius"/>
    </source>
</evidence>
<comment type="caution">
    <text evidence="10">The sequence shown here is derived from an EMBL/GenBank/DDBJ whole genome shotgun (WGS) entry which is preliminary data.</text>
</comment>
<dbReference type="GO" id="GO:0140359">
    <property type="term" value="F:ABC-type transporter activity"/>
    <property type="evidence" value="ECO:0007669"/>
    <property type="project" value="InterPro"/>
</dbReference>
<reference evidence="10 11" key="1">
    <citation type="submission" date="2019-05" db="EMBL/GenBank/DDBJ databases">
        <authorList>
            <person name="Narsing Rao M.P."/>
            <person name="Li W.J."/>
        </authorList>
    </citation>
    <scope>NUCLEOTIDE SEQUENCE [LARGE SCALE GENOMIC DNA]</scope>
    <source>
        <strain evidence="10 11">SYSU_K30003</strain>
    </source>
</reference>
<keyword evidence="5 8" id="KW-0812">Transmembrane</keyword>
<dbReference type="InterPro" id="IPR047817">
    <property type="entry name" value="ABC2_TM_bact-type"/>
</dbReference>
<dbReference type="Proteomes" id="UP000309676">
    <property type="component" value="Unassembled WGS sequence"/>
</dbReference>
<dbReference type="PANTHER" id="PTHR30294:SF38">
    <property type="entry name" value="TRANSPORT PERMEASE PROTEIN"/>
    <property type="match status" value="1"/>
</dbReference>
<dbReference type="PANTHER" id="PTHR30294">
    <property type="entry name" value="MEMBRANE COMPONENT OF ABC TRANSPORTER YHHJ-RELATED"/>
    <property type="match status" value="1"/>
</dbReference>
<feature type="transmembrane region" description="Helical" evidence="8">
    <location>
        <begin position="344"/>
        <end position="362"/>
    </location>
</feature>
<keyword evidence="11" id="KW-1185">Reference proteome</keyword>
<evidence type="ECO:0000313" key="10">
    <source>
        <dbReference type="EMBL" id="TLS51617.1"/>
    </source>
</evidence>
<dbReference type="GO" id="GO:0005886">
    <property type="term" value="C:plasma membrane"/>
    <property type="evidence" value="ECO:0007669"/>
    <property type="project" value="UniProtKB-SubCell"/>
</dbReference>
<evidence type="ECO:0000256" key="4">
    <source>
        <dbReference type="ARBA" id="ARBA00022475"/>
    </source>
</evidence>
<comment type="similarity">
    <text evidence="2">Belongs to the ABC-2 integral membrane protein family.</text>
</comment>
<keyword evidence="6 8" id="KW-1133">Transmembrane helix</keyword>
<sequence>MFAILKVQLQQMKRNPATMLLMIVMTVLFTVAMGANAVTSVPVYAFHDPALSADDAEAWLERLNRSETFEFALTPEAEAKERVTEGKAEFALRLLPDDYRIVAAVDDSANLQALAHYVRTVYEEELTIRAAEASSGGASIRGELEERLAAPALRVASSEVATEEDFKYDARVQALFGFALFFSIFTVAYSVNALLEEKKSGVWDRVILSPVSKTSMYIGHLVNSFIAGYAQIAIVFVLFRYVFGFPVGDSFATLLLLIGVYTFAVVALGLLLAGLVQTPQQMAVLIPIVAVSSAMIGGAYWPIEIVTNPALLALAKVIPVTYGMEALKGVAYHGYTWSELLRPVSYLLLIGVACMGVGINLIERRGRG</sequence>
<keyword evidence="7 8" id="KW-0472">Membrane</keyword>
<dbReference type="AlphaFoldDB" id="A0A5R9G5H4"/>